<protein>
    <submittedName>
        <fullName evidence="3">Phosphoesterase RecJ domain protein</fullName>
    </submittedName>
</protein>
<dbReference type="Pfam" id="PF01368">
    <property type="entry name" value="DHH"/>
    <property type="match status" value="1"/>
</dbReference>
<accession>A0A653AFF1</accession>
<dbReference type="InterPro" id="IPR038763">
    <property type="entry name" value="DHH_sf"/>
</dbReference>
<proteinExistence type="predicted"/>
<sequence length="343" mass="38625">MLTKIIAEELVHKIKNEIEDAENIVVVTHVGPDGDAMGAALGLWHFLMTENKSTKVIVPSPPPNFLMWMPGAEHILIYRYAESQQEADELIANADLIFAVDFNAANRLSGMADVVIASKARKVMIDHHLNPENFVNITISHPNISSTSELIFRLICRMGYFHKINLACAECIYTGMMTDTGGFTYNSNHEEIYTIIYELIKLGIDKDKIYQNVYSTYSADRMRLMGYCLYQKMKVYPEYQAALITLTKDELQQFNYDNGDAEGFVNIPLSIKGIIFSVFMREDPDKIKVSLRSEGTFPTNKFAAEFFGGGGHLNASGGESYTTLEEAVKIFEEGLPLYKEFLS</sequence>
<dbReference type="GO" id="GO:0003676">
    <property type="term" value="F:nucleic acid binding"/>
    <property type="evidence" value="ECO:0007669"/>
    <property type="project" value="InterPro"/>
</dbReference>
<dbReference type="InterPro" id="IPR003156">
    <property type="entry name" value="DHHA1_dom"/>
</dbReference>
<evidence type="ECO:0000259" key="1">
    <source>
        <dbReference type="Pfam" id="PF01368"/>
    </source>
</evidence>
<organism evidence="3">
    <name type="scientific">uncultured Paludibacter sp</name>
    <dbReference type="NCBI Taxonomy" id="497635"/>
    <lineage>
        <taxon>Bacteria</taxon>
        <taxon>Pseudomonadati</taxon>
        <taxon>Bacteroidota</taxon>
        <taxon>Bacteroidia</taxon>
        <taxon>Bacteroidales</taxon>
        <taxon>Paludibacteraceae</taxon>
        <taxon>Paludibacter</taxon>
        <taxon>environmental samples</taxon>
    </lineage>
</organism>
<dbReference type="AlphaFoldDB" id="A0A653AFF1"/>
<dbReference type="Pfam" id="PF02272">
    <property type="entry name" value="DHHA1"/>
    <property type="match status" value="1"/>
</dbReference>
<gene>
    <name evidence="3" type="ORF">TRIP_D410045</name>
</gene>
<dbReference type="Gene3D" id="3.90.1640.10">
    <property type="entry name" value="inorganic pyrophosphatase (n-terminal core)"/>
    <property type="match status" value="1"/>
</dbReference>
<evidence type="ECO:0000313" key="3">
    <source>
        <dbReference type="EMBL" id="VBB46782.1"/>
    </source>
</evidence>
<dbReference type="InterPro" id="IPR001667">
    <property type="entry name" value="DDH_dom"/>
</dbReference>
<dbReference type="PANTHER" id="PTHR47618">
    <property type="entry name" value="BIFUNCTIONAL OLIGORIBONUCLEASE AND PAP PHOSPHATASE NRNA"/>
    <property type="match status" value="1"/>
</dbReference>
<feature type="domain" description="DDH" evidence="1">
    <location>
        <begin position="23"/>
        <end position="176"/>
    </location>
</feature>
<dbReference type="EMBL" id="UPXZ01000036">
    <property type="protein sequence ID" value="VBB46782.1"/>
    <property type="molecule type" value="Genomic_DNA"/>
</dbReference>
<dbReference type="InterPro" id="IPR051319">
    <property type="entry name" value="Oligoribo/pAp-PDE_c-di-AMP_PDE"/>
</dbReference>
<dbReference type="PANTHER" id="PTHR47618:SF1">
    <property type="entry name" value="BIFUNCTIONAL OLIGORIBONUCLEASE AND PAP PHOSPHATASE NRNA"/>
    <property type="match status" value="1"/>
</dbReference>
<name>A0A653AFF1_9BACT</name>
<reference evidence="3" key="1">
    <citation type="submission" date="2018-07" db="EMBL/GenBank/DDBJ databases">
        <authorList>
            <consortium name="Genoscope - CEA"/>
            <person name="William W."/>
        </authorList>
    </citation>
    <scope>NUCLEOTIDE SEQUENCE</scope>
    <source>
        <strain evidence="3">IK1</strain>
    </source>
</reference>
<feature type="domain" description="DHHA1" evidence="2">
    <location>
        <begin position="253"/>
        <end position="333"/>
    </location>
</feature>
<evidence type="ECO:0000259" key="2">
    <source>
        <dbReference type="Pfam" id="PF02272"/>
    </source>
</evidence>
<dbReference type="SUPFAM" id="SSF64182">
    <property type="entry name" value="DHH phosphoesterases"/>
    <property type="match status" value="1"/>
</dbReference>
<dbReference type="Gene3D" id="3.10.310.30">
    <property type="match status" value="1"/>
</dbReference>